<dbReference type="GO" id="GO:0003677">
    <property type="term" value="F:DNA binding"/>
    <property type="evidence" value="ECO:0007669"/>
    <property type="project" value="UniProtKB-KW"/>
</dbReference>
<dbReference type="PANTHER" id="PTHR33204">
    <property type="entry name" value="TRANSCRIPTIONAL REGULATOR, MARR FAMILY"/>
    <property type="match status" value="1"/>
</dbReference>
<keyword evidence="1" id="KW-0805">Transcription regulation</keyword>
<evidence type="ECO:0000313" key="6">
    <source>
        <dbReference type="Proteomes" id="UP000240971"/>
    </source>
</evidence>
<evidence type="ECO:0000259" key="4">
    <source>
        <dbReference type="PROSITE" id="PS51118"/>
    </source>
</evidence>
<dbReference type="EMBL" id="PYAW01000006">
    <property type="protein sequence ID" value="PSL44275.1"/>
    <property type="molecule type" value="Genomic_DNA"/>
</dbReference>
<dbReference type="PANTHER" id="PTHR33204:SF29">
    <property type="entry name" value="TRANSCRIPTIONAL REGULATOR"/>
    <property type="match status" value="1"/>
</dbReference>
<accession>A0A2P8HDG4</accession>
<keyword evidence="2" id="KW-0238">DNA-binding</keyword>
<sequence>MATRKENSTYTRNEKCIIECDLTYAVNKIGGRWKILILSKLESKKFRFSELKKEFSFITERMLTLQLRALEQDGLVKRTVYAEVPPRVEYELTEMALAFGPIFKQLSDWGGKHRNLTKQDSKISPSEARGKL</sequence>
<dbReference type="Pfam" id="PF01638">
    <property type="entry name" value="HxlR"/>
    <property type="match status" value="1"/>
</dbReference>
<name>A0A2P8HDG4_CHINA</name>
<dbReference type="Gene3D" id="1.10.10.10">
    <property type="entry name" value="Winged helix-like DNA-binding domain superfamily/Winged helix DNA-binding domain"/>
    <property type="match status" value="1"/>
</dbReference>
<evidence type="ECO:0000256" key="2">
    <source>
        <dbReference type="ARBA" id="ARBA00023125"/>
    </source>
</evidence>
<comment type="caution">
    <text evidence="5">The sequence shown here is derived from an EMBL/GenBank/DDBJ whole genome shotgun (WGS) entry which is preliminary data.</text>
</comment>
<dbReference type="PROSITE" id="PS51118">
    <property type="entry name" value="HTH_HXLR"/>
    <property type="match status" value="1"/>
</dbReference>
<evidence type="ECO:0000313" key="5">
    <source>
        <dbReference type="EMBL" id="PSL44275.1"/>
    </source>
</evidence>
<dbReference type="Proteomes" id="UP000240971">
    <property type="component" value="Unassembled WGS sequence"/>
</dbReference>
<organism evidence="5 6">
    <name type="scientific">Chitinophaga niastensis</name>
    <dbReference type="NCBI Taxonomy" id="536980"/>
    <lineage>
        <taxon>Bacteria</taxon>
        <taxon>Pseudomonadati</taxon>
        <taxon>Bacteroidota</taxon>
        <taxon>Chitinophagia</taxon>
        <taxon>Chitinophagales</taxon>
        <taxon>Chitinophagaceae</taxon>
        <taxon>Chitinophaga</taxon>
    </lineage>
</organism>
<protein>
    <submittedName>
        <fullName evidence="5">HxlR family transcriptional regulator</fullName>
    </submittedName>
</protein>
<dbReference type="InterPro" id="IPR036388">
    <property type="entry name" value="WH-like_DNA-bd_sf"/>
</dbReference>
<dbReference type="InterPro" id="IPR036390">
    <property type="entry name" value="WH_DNA-bd_sf"/>
</dbReference>
<keyword evidence="6" id="KW-1185">Reference proteome</keyword>
<keyword evidence="3" id="KW-0804">Transcription</keyword>
<reference evidence="5 6" key="1">
    <citation type="submission" date="2018-03" db="EMBL/GenBank/DDBJ databases">
        <title>Genomic Encyclopedia of Archaeal and Bacterial Type Strains, Phase II (KMG-II): from individual species to whole genera.</title>
        <authorList>
            <person name="Goeker M."/>
        </authorList>
    </citation>
    <scope>NUCLEOTIDE SEQUENCE [LARGE SCALE GENOMIC DNA]</scope>
    <source>
        <strain evidence="5 6">DSM 24859</strain>
    </source>
</reference>
<dbReference type="InterPro" id="IPR002577">
    <property type="entry name" value="HTH_HxlR"/>
</dbReference>
<proteinExistence type="predicted"/>
<dbReference type="SUPFAM" id="SSF46785">
    <property type="entry name" value="Winged helix' DNA-binding domain"/>
    <property type="match status" value="1"/>
</dbReference>
<evidence type="ECO:0000256" key="3">
    <source>
        <dbReference type="ARBA" id="ARBA00023163"/>
    </source>
</evidence>
<dbReference type="RefSeq" id="WP_106530560.1">
    <property type="nucleotide sequence ID" value="NZ_PYAW01000006.1"/>
</dbReference>
<evidence type="ECO:0000256" key="1">
    <source>
        <dbReference type="ARBA" id="ARBA00023015"/>
    </source>
</evidence>
<gene>
    <name evidence="5" type="ORF">CLV51_106141</name>
</gene>
<dbReference type="OrthoDB" id="9797599at2"/>
<feature type="domain" description="HTH hxlR-type" evidence="4">
    <location>
        <begin position="20"/>
        <end position="118"/>
    </location>
</feature>
<dbReference type="AlphaFoldDB" id="A0A2P8HDG4"/>